<reference evidence="2 3" key="1">
    <citation type="journal article" date="2019" name="Commun. Biol.">
        <title>The bagworm genome reveals a unique fibroin gene that provides high tensile strength.</title>
        <authorList>
            <person name="Kono N."/>
            <person name="Nakamura H."/>
            <person name="Ohtoshi R."/>
            <person name="Tomita M."/>
            <person name="Numata K."/>
            <person name="Arakawa K."/>
        </authorList>
    </citation>
    <scope>NUCLEOTIDE SEQUENCE [LARGE SCALE GENOMIC DNA]</scope>
</reference>
<dbReference type="PANTHER" id="PTHR47027:SF29">
    <property type="entry name" value="C2H2-TYPE DOMAIN-CONTAINING PROTEIN"/>
    <property type="match status" value="1"/>
</dbReference>
<feature type="domain" description="Reverse transcriptase" evidence="1">
    <location>
        <begin position="1"/>
        <end position="100"/>
    </location>
</feature>
<dbReference type="OrthoDB" id="7480412at2759"/>
<dbReference type="AlphaFoldDB" id="A0A4C1WGV1"/>
<gene>
    <name evidence="2" type="ORF">EVAR_97875_1</name>
</gene>
<dbReference type="PANTHER" id="PTHR47027">
    <property type="entry name" value="REVERSE TRANSCRIPTASE DOMAIN-CONTAINING PROTEIN"/>
    <property type="match status" value="1"/>
</dbReference>
<evidence type="ECO:0000313" key="2">
    <source>
        <dbReference type="EMBL" id="GBP49579.1"/>
    </source>
</evidence>
<protein>
    <submittedName>
        <fullName evidence="2">Uncharacterized transposon-derived protein F52C9.6</fullName>
    </submittedName>
</protein>
<sequence>MSFLLREGFDSNPIPPKLFSATLEMVLRNLDWDRDGLSINGETLNHLRFANDLILFPEYPKGLEQMLQQILDEIPKAGLSMNINKTKIITKGSQFYNITINMEEIDYVEK</sequence>
<evidence type="ECO:0000313" key="3">
    <source>
        <dbReference type="Proteomes" id="UP000299102"/>
    </source>
</evidence>
<keyword evidence="3" id="KW-1185">Reference proteome</keyword>
<dbReference type="Proteomes" id="UP000299102">
    <property type="component" value="Unassembled WGS sequence"/>
</dbReference>
<proteinExistence type="predicted"/>
<name>A0A4C1WGV1_EUMVA</name>
<organism evidence="2 3">
    <name type="scientific">Eumeta variegata</name>
    <name type="common">Bagworm moth</name>
    <name type="synonym">Eumeta japonica</name>
    <dbReference type="NCBI Taxonomy" id="151549"/>
    <lineage>
        <taxon>Eukaryota</taxon>
        <taxon>Metazoa</taxon>
        <taxon>Ecdysozoa</taxon>
        <taxon>Arthropoda</taxon>
        <taxon>Hexapoda</taxon>
        <taxon>Insecta</taxon>
        <taxon>Pterygota</taxon>
        <taxon>Neoptera</taxon>
        <taxon>Endopterygota</taxon>
        <taxon>Lepidoptera</taxon>
        <taxon>Glossata</taxon>
        <taxon>Ditrysia</taxon>
        <taxon>Tineoidea</taxon>
        <taxon>Psychidae</taxon>
        <taxon>Oiketicinae</taxon>
        <taxon>Eumeta</taxon>
    </lineage>
</organism>
<dbReference type="InterPro" id="IPR000477">
    <property type="entry name" value="RT_dom"/>
</dbReference>
<comment type="caution">
    <text evidence="2">The sequence shown here is derived from an EMBL/GenBank/DDBJ whole genome shotgun (WGS) entry which is preliminary data.</text>
</comment>
<dbReference type="EMBL" id="BGZK01000548">
    <property type="protein sequence ID" value="GBP49579.1"/>
    <property type="molecule type" value="Genomic_DNA"/>
</dbReference>
<accession>A0A4C1WGV1</accession>
<dbReference type="PROSITE" id="PS50878">
    <property type="entry name" value="RT_POL"/>
    <property type="match status" value="1"/>
</dbReference>
<evidence type="ECO:0000259" key="1">
    <source>
        <dbReference type="PROSITE" id="PS50878"/>
    </source>
</evidence>